<dbReference type="HOGENOM" id="CLU_758572_0_0_1"/>
<keyword evidence="2" id="KW-1185">Reference proteome</keyword>
<sequence>MTLPQEVCGLICQQPFLSKKDLRTLCSVSYSFRDEAERLLYTTVRLRTLRHIRTWCVSLGSRPHLAPRVRLLSFSMPPAANLEAADYSLLVCALGACTNLKELQFLSDDLSPEGNAKRTFFLEGHSWQLLTFTNSYFNPVMLRSFFEAQSNIHTLVMRTGEHESPKPVYLPRSLITLDTSAAVLRSVANASGMGVKRLQYHMAHARGIDELPTFVALARLSHSLTTLSIERHGMDEGMDVAVVAACIAAQLPHLRYFKLMDNTIRSSDSLVPLLPFAINFEHIETLIIKPATRLHEEEDTLRYIYRELDTESGRSNAAERIMHNLPTLKFLTLVLDQDYGYERREGNAITNLGVVALDANGWMEA</sequence>
<protein>
    <recommendedName>
        <fullName evidence="3">F-box domain-containing protein</fullName>
    </recommendedName>
</protein>
<dbReference type="EMBL" id="KN818230">
    <property type="protein sequence ID" value="KIL67990.1"/>
    <property type="molecule type" value="Genomic_DNA"/>
</dbReference>
<dbReference type="OrthoDB" id="3232239at2759"/>
<organism evidence="1 2">
    <name type="scientific">Amanita muscaria (strain Koide BX008)</name>
    <dbReference type="NCBI Taxonomy" id="946122"/>
    <lineage>
        <taxon>Eukaryota</taxon>
        <taxon>Fungi</taxon>
        <taxon>Dikarya</taxon>
        <taxon>Basidiomycota</taxon>
        <taxon>Agaricomycotina</taxon>
        <taxon>Agaricomycetes</taxon>
        <taxon>Agaricomycetidae</taxon>
        <taxon>Agaricales</taxon>
        <taxon>Pluteineae</taxon>
        <taxon>Amanitaceae</taxon>
        <taxon>Amanita</taxon>
    </lineage>
</organism>
<reference evidence="1 2" key="1">
    <citation type="submission" date="2014-04" db="EMBL/GenBank/DDBJ databases">
        <title>Evolutionary Origins and Diversification of the Mycorrhizal Mutualists.</title>
        <authorList>
            <consortium name="DOE Joint Genome Institute"/>
            <consortium name="Mycorrhizal Genomics Consortium"/>
            <person name="Kohler A."/>
            <person name="Kuo A."/>
            <person name="Nagy L.G."/>
            <person name="Floudas D."/>
            <person name="Copeland A."/>
            <person name="Barry K.W."/>
            <person name="Cichocki N."/>
            <person name="Veneault-Fourrey C."/>
            <person name="LaButti K."/>
            <person name="Lindquist E.A."/>
            <person name="Lipzen A."/>
            <person name="Lundell T."/>
            <person name="Morin E."/>
            <person name="Murat C."/>
            <person name="Riley R."/>
            <person name="Ohm R."/>
            <person name="Sun H."/>
            <person name="Tunlid A."/>
            <person name="Henrissat B."/>
            <person name="Grigoriev I.V."/>
            <person name="Hibbett D.S."/>
            <person name="Martin F."/>
        </authorList>
    </citation>
    <scope>NUCLEOTIDE SEQUENCE [LARGE SCALE GENOMIC DNA]</scope>
    <source>
        <strain evidence="1 2">Koide BX008</strain>
    </source>
</reference>
<gene>
    <name evidence="1" type="ORF">M378DRAFT_72852</name>
</gene>
<evidence type="ECO:0000313" key="1">
    <source>
        <dbReference type="EMBL" id="KIL67990.1"/>
    </source>
</evidence>
<dbReference type="SUPFAM" id="SSF52047">
    <property type="entry name" value="RNI-like"/>
    <property type="match status" value="1"/>
</dbReference>
<dbReference type="InterPro" id="IPR032675">
    <property type="entry name" value="LRR_dom_sf"/>
</dbReference>
<evidence type="ECO:0000313" key="2">
    <source>
        <dbReference type="Proteomes" id="UP000054549"/>
    </source>
</evidence>
<dbReference type="AlphaFoldDB" id="A0A0C2SWZ2"/>
<dbReference type="Proteomes" id="UP000054549">
    <property type="component" value="Unassembled WGS sequence"/>
</dbReference>
<name>A0A0C2SWZ2_AMAMK</name>
<dbReference type="InParanoid" id="A0A0C2SWZ2"/>
<dbReference type="Gene3D" id="3.80.10.10">
    <property type="entry name" value="Ribonuclease Inhibitor"/>
    <property type="match status" value="1"/>
</dbReference>
<evidence type="ECO:0008006" key="3">
    <source>
        <dbReference type="Google" id="ProtNLM"/>
    </source>
</evidence>
<proteinExistence type="predicted"/>
<accession>A0A0C2SWZ2</accession>